<protein>
    <submittedName>
        <fullName evidence="2">Uncharacterized protein</fullName>
    </submittedName>
</protein>
<dbReference type="Proteomes" id="UP000268093">
    <property type="component" value="Unassembled WGS sequence"/>
</dbReference>
<keyword evidence="3" id="KW-1185">Reference proteome</keyword>
<feature type="region of interest" description="Disordered" evidence="1">
    <location>
        <begin position="93"/>
        <end position="116"/>
    </location>
</feature>
<feature type="region of interest" description="Disordered" evidence="1">
    <location>
        <begin position="1"/>
        <end position="45"/>
    </location>
</feature>
<reference evidence="2 3" key="1">
    <citation type="journal article" date="2018" name="New Phytol.">
        <title>Phylogenomics of Endogonaceae and evolution of mycorrhizas within Mucoromycota.</title>
        <authorList>
            <person name="Chang Y."/>
            <person name="Desiro A."/>
            <person name="Na H."/>
            <person name="Sandor L."/>
            <person name="Lipzen A."/>
            <person name="Clum A."/>
            <person name="Barry K."/>
            <person name="Grigoriev I.V."/>
            <person name="Martin F.M."/>
            <person name="Stajich J.E."/>
            <person name="Smith M.E."/>
            <person name="Bonito G."/>
            <person name="Spatafora J.W."/>
        </authorList>
    </citation>
    <scope>NUCLEOTIDE SEQUENCE [LARGE SCALE GENOMIC DNA]</scope>
    <source>
        <strain evidence="2 3">GMNB39</strain>
    </source>
</reference>
<proteinExistence type="predicted"/>
<feature type="compositionally biased region" description="Polar residues" evidence="1">
    <location>
        <begin position="93"/>
        <end position="103"/>
    </location>
</feature>
<feature type="region of interest" description="Disordered" evidence="1">
    <location>
        <begin position="143"/>
        <end position="162"/>
    </location>
</feature>
<feature type="compositionally biased region" description="Basic and acidic residues" evidence="1">
    <location>
        <begin position="1"/>
        <end position="12"/>
    </location>
</feature>
<evidence type="ECO:0000313" key="3">
    <source>
        <dbReference type="Proteomes" id="UP000268093"/>
    </source>
</evidence>
<dbReference type="AlphaFoldDB" id="A0A433D0K4"/>
<evidence type="ECO:0000313" key="2">
    <source>
        <dbReference type="EMBL" id="RUP44360.1"/>
    </source>
</evidence>
<accession>A0A433D0K4</accession>
<gene>
    <name evidence="2" type="ORF">BC936DRAFT_149580</name>
</gene>
<organism evidence="2 3">
    <name type="scientific">Jimgerdemannia flammicorona</name>
    <dbReference type="NCBI Taxonomy" id="994334"/>
    <lineage>
        <taxon>Eukaryota</taxon>
        <taxon>Fungi</taxon>
        <taxon>Fungi incertae sedis</taxon>
        <taxon>Mucoromycota</taxon>
        <taxon>Mucoromycotina</taxon>
        <taxon>Endogonomycetes</taxon>
        <taxon>Endogonales</taxon>
        <taxon>Endogonaceae</taxon>
        <taxon>Jimgerdemannia</taxon>
    </lineage>
</organism>
<feature type="compositionally biased region" description="Basic and acidic residues" evidence="1">
    <location>
        <begin position="144"/>
        <end position="158"/>
    </location>
</feature>
<comment type="caution">
    <text evidence="2">The sequence shown here is derived from an EMBL/GenBank/DDBJ whole genome shotgun (WGS) entry which is preliminary data.</text>
</comment>
<evidence type="ECO:0000256" key="1">
    <source>
        <dbReference type="SAM" id="MobiDB-lite"/>
    </source>
</evidence>
<name>A0A433D0K4_9FUNG</name>
<dbReference type="EMBL" id="RBNI01009060">
    <property type="protein sequence ID" value="RUP44360.1"/>
    <property type="molecule type" value="Genomic_DNA"/>
</dbReference>
<sequence length="222" mass="26558">MEFLRVGDEHKQQTIVRQGKGRFQNADYSPKPRWPKAYGSKRRTIGQPEQWAEWEAQKERTIQEWDKEARKWEGSSKKKNPLQEYQQDVQEWEQLTPNQTTNEPAWYPQMEEDPTWTPDAQEEFFTEESYGREGVQRKFCGQVHTEESDSDKENRNERPWIGTVDQVETEVWNTFFKAARDGAKEEQRKSTYEIAMEQIAEIDEEIQGSMWQHDNRTNTWTT</sequence>